<reference evidence="1 2" key="1">
    <citation type="journal article" date="2021" name="Plant Biotechnol. J.">
        <title>Multi-omics assisted identification of the key and species-specific regulatory components of drought-tolerant mechanisms in Gossypium stocksii.</title>
        <authorList>
            <person name="Yu D."/>
            <person name="Ke L."/>
            <person name="Zhang D."/>
            <person name="Wu Y."/>
            <person name="Sun Y."/>
            <person name="Mei J."/>
            <person name="Sun J."/>
            <person name="Sun Y."/>
        </authorList>
    </citation>
    <scope>NUCLEOTIDE SEQUENCE [LARGE SCALE GENOMIC DNA]</scope>
    <source>
        <strain evidence="2">cv. E1</strain>
        <tissue evidence="1">Leaf</tissue>
    </source>
</reference>
<evidence type="ECO:0000313" key="1">
    <source>
        <dbReference type="EMBL" id="KAH1097320.1"/>
    </source>
</evidence>
<comment type="caution">
    <text evidence="1">The sequence shown here is derived from an EMBL/GenBank/DDBJ whole genome shotgun (WGS) entry which is preliminary data.</text>
</comment>
<dbReference type="AlphaFoldDB" id="A0A9D3VUC5"/>
<keyword evidence="2" id="KW-1185">Reference proteome</keyword>
<evidence type="ECO:0000313" key="2">
    <source>
        <dbReference type="Proteomes" id="UP000828251"/>
    </source>
</evidence>
<dbReference type="OrthoDB" id="413760at2759"/>
<dbReference type="PANTHER" id="PTHR11439">
    <property type="entry name" value="GAG-POL-RELATED RETROTRANSPOSON"/>
    <property type="match status" value="1"/>
</dbReference>
<gene>
    <name evidence="1" type="ORF">J1N35_014241</name>
</gene>
<protein>
    <recommendedName>
        <fullName evidence="3">Reverse transcriptase Ty1/copia-type domain-containing protein</fullName>
    </recommendedName>
</protein>
<evidence type="ECO:0008006" key="3">
    <source>
        <dbReference type="Google" id="ProtNLM"/>
    </source>
</evidence>
<dbReference type="PANTHER" id="PTHR11439:SF503">
    <property type="entry name" value="CYSTEINE-RICH RLK (RECEPTOR-LIKE PROTEIN KINASE) 8"/>
    <property type="match status" value="1"/>
</dbReference>
<sequence>MFAVGLLSKFIHYCDTSHFKAVKRVLRYVRGTTDFGVWYTKANTLKLVRYIDSDWAGLVDDMRSTSEYFFLLGYGVLSWSSKKQSIVSQSTTEAEYIAAAAQLRRTQSSMERQSIFKIKYYFVREVEQRKEVTLVHYNTKTQLADILTKPLGKMRFEKLRNKIGVHNMKANEEFYKMTNHTTCTFGKPSKIGELTVSGELSQMNSKWRAHYFGKLECERGSQEICKLRSQKRCELLEAKP</sequence>
<organism evidence="1 2">
    <name type="scientific">Gossypium stocksii</name>
    <dbReference type="NCBI Taxonomy" id="47602"/>
    <lineage>
        <taxon>Eukaryota</taxon>
        <taxon>Viridiplantae</taxon>
        <taxon>Streptophyta</taxon>
        <taxon>Embryophyta</taxon>
        <taxon>Tracheophyta</taxon>
        <taxon>Spermatophyta</taxon>
        <taxon>Magnoliopsida</taxon>
        <taxon>eudicotyledons</taxon>
        <taxon>Gunneridae</taxon>
        <taxon>Pentapetalae</taxon>
        <taxon>rosids</taxon>
        <taxon>malvids</taxon>
        <taxon>Malvales</taxon>
        <taxon>Malvaceae</taxon>
        <taxon>Malvoideae</taxon>
        <taxon>Gossypium</taxon>
    </lineage>
</organism>
<dbReference type="Proteomes" id="UP000828251">
    <property type="component" value="Unassembled WGS sequence"/>
</dbReference>
<proteinExistence type="predicted"/>
<dbReference type="EMBL" id="JAIQCV010000005">
    <property type="protein sequence ID" value="KAH1097320.1"/>
    <property type="molecule type" value="Genomic_DNA"/>
</dbReference>
<name>A0A9D3VUC5_9ROSI</name>
<dbReference type="CDD" id="cd09272">
    <property type="entry name" value="RNase_HI_RT_Ty1"/>
    <property type="match status" value="1"/>
</dbReference>
<accession>A0A9D3VUC5</accession>